<dbReference type="AlphaFoldDB" id="A0AAD7WNM1"/>
<evidence type="ECO:0000313" key="2">
    <source>
        <dbReference type="Proteomes" id="UP001221898"/>
    </source>
</evidence>
<organism evidence="1 2">
    <name type="scientific">Aldrovandia affinis</name>
    <dbReference type="NCBI Taxonomy" id="143900"/>
    <lineage>
        <taxon>Eukaryota</taxon>
        <taxon>Metazoa</taxon>
        <taxon>Chordata</taxon>
        <taxon>Craniata</taxon>
        <taxon>Vertebrata</taxon>
        <taxon>Euteleostomi</taxon>
        <taxon>Actinopterygii</taxon>
        <taxon>Neopterygii</taxon>
        <taxon>Teleostei</taxon>
        <taxon>Notacanthiformes</taxon>
        <taxon>Halosauridae</taxon>
        <taxon>Aldrovandia</taxon>
    </lineage>
</organism>
<comment type="caution">
    <text evidence="1">The sequence shown here is derived from an EMBL/GenBank/DDBJ whole genome shotgun (WGS) entry which is preliminary data.</text>
</comment>
<dbReference type="Proteomes" id="UP001221898">
    <property type="component" value="Unassembled WGS sequence"/>
</dbReference>
<protein>
    <submittedName>
        <fullName evidence="1">Uncharacterized protein</fullName>
    </submittedName>
</protein>
<accession>A0AAD7WNM1</accession>
<reference evidence="1" key="1">
    <citation type="journal article" date="2023" name="Science">
        <title>Genome structures resolve the early diversification of teleost fishes.</title>
        <authorList>
            <person name="Parey E."/>
            <person name="Louis A."/>
            <person name="Montfort J."/>
            <person name="Bouchez O."/>
            <person name="Roques C."/>
            <person name="Iampietro C."/>
            <person name="Lluch J."/>
            <person name="Castinel A."/>
            <person name="Donnadieu C."/>
            <person name="Desvignes T."/>
            <person name="Floi Bucao C."/>
            <person name="Jouanno E."/>
            <person name="Wen M."/>
            <person name="Mejri S."/>
            <person name="Dirks R."/>
            <person name="Jansen H."/>
            <person name="Henkel C."/>
            <person name="Chen W.J."/>
            <person name="Zahm M."/>
            <person name="Cabau C."/>
            <person name="Klopp C."/>
            <person name="Thompson A.W."/>
            <person name="Robinson-Rechavi M."/>
            <person name="Braasch I."/>
            <person name="Lecointre G."/>
            <person name="Bobe J."/>
            <person name="Postlethwait J.H."/>
            <person name="Berthelot C."/>
            <person name="Roest Crollius H."/>
            <person name="Guiguen Y."/>
        </authorList>
    </citation>
    <scope>NUCLEOTIDE SEQUENCE</scope>
    <source>
        <strain evidence="1">NC1722</strain>
    </source>
</reference>
<sequence length="60" mass="6883">DKDNQSLGQDSRVGTLMPLTRSAMVPYFNDQVIHRWTFNAVNWAIASADEWLIAQDEDED</sequence>
<name>A0AAD7WNM1_9TELE</name>
<feature type="non-terminal residue" evidence="1">
    <location>
        <position position="60"/>
    </location>
</feature>
<gene>
    <name evidence="1" type="ORF">AAFF_G00348980</name>
</gene>
<proteinExistence type="predicted"/>
<evidence type="ECO:0000313" key="1">
    <source>
        <dbReference type="EMBL" id="KAJ8403572.1"/>
    </source>
</evidence>
<keyword evidence="2" id="KW-1185">Reference proteome</keyword>
<dbReference type="EMBL" id="JAINUG010000057">
    <property type="protein sequence ID" value="KAJ8403572.1"/>
    <property type="molecule type" value="Genomic_DNA"/>
</dbReference>